<comment type="caution">
    <text evidence="1">The sequence shown here is derived from an EMBL/GenBank/DDBJ whole genome shotgun (WGS) entry which is preliminary data.</text>
</comment>
<evidence type="ECO:0008006" key="2">
    <source>
        <dbReference type="Google" id="ProtNLM"/>
    </source>
</evidence>
<sequence>MFSLYLDVENVSGLKGITTIIEFPLDKCSLQNVEQVDNGFGGSDGMLLVTTLPEDANVTGAIEINAISLGSGTGFTGNATICKLDFLSNSSLEYSIDINISNSELRDINNNTITVDMVRGTVVNETVSPVGTEW</sequence>
<dbReference type="Gene3D" id="2.60.40.680">
    <property type="match status" value="1"/>
</dbReference>
<evidence type="ECO:0000313" key="1">
    <source>
        <dbReference type="EMBL" id="GAG97971.1"/>
    </source>
</evidence>
<dbReference type="AlphaFoldDB" id="X1DNI8"/>
<name>X1DNI8_9ZZZZ</name>
<organism evidence="1">
    <name type="scientific">marine sediment metagenome</name>
    <dbReference type="NCBI Taxonomy" id="412755"/>
    <lineage>
        <taxon>unclassified sequences</taxon>
        <taxon>metagenomes</taxon>
        <taxon>ecological metagenomes</taxon>
    </lineage>
</organism>
<dbReference type="EMBL" id="BART01026527">
    <property type="protein sequence ID" value="GAG97971.1"/>
    <property type="molecule type" value="Genomic_DNA"/>
</dbReference>
<gene>
    <name evidence="1" type="ORF">S01H4_47291</name>
</gene>
<protein>
    <recommendedName>
        <fullName evidence="2">Cohesin domain-containing protein</fullName>
    </recommendedName>
</protein>
<reference evidence="1" key="1">
    <citation type="journal article" date="2014" name="Front. Microbiol.">
        <title>High frequency of phylogenetically diverse reductive dehalogenase-homologous genes in deep subseafloor sedimentary metagenomes.</title>
        <authorList>
            <person name="Kawai M."/>
            <person name="Futagami T."/>
            <person name="Toyoda A."/>
            <person name="Takaki Y."/>
            <person name="Nishi S."/>
            <person name="Hori S."/>
            <person name="Arai W."/>
            <person name="Tsubouchi T."/>
            <person name="Morono Y."/>
            <person name="Uchiyama I."/>
            <person name="Ito T."/>
            <person name="Fujiyama A."/>
            <person name="Inagaki F."/>
            <person name="Takami H."/>
        </authorList>
    </citation>
    <scope>NUCLEOTIDE SEQUENCE</scope>
    <source>
        <strain evidence="1">Expedition CK06-06</strain>
    </source>
</reference>
<accession>X1DNI8</accession>
<proteinExistence type="predicted"/>